<reference evidence="1 2" key="1">
    <citation type="journal article" date="2011" name="Appl. Environ. Microbiol.">
        <title>Prevention of Gordonia and Nocardia Stabilized Foam Formation by Using Bacteriophage GTE7.</title>
        <authorList>
            <person name="Petrovski S."/>
            <person name="Seviour R.J."/>
            <person name="Tillett D."/>
        </authorList>
    </citation>
    <scope>NUCLEOTIDE SEQUENCE [LARGE SCALE GENOMIC DNA]</scope>
</reference>
<dbReference type="RefSeq" id="YP_004934771.1">
    <property type="nucleotide sequence ID" value="NC_016166.1"/>
</dbReference>
<organism evidence="1 2">
    <name type="scientific">Gordonia phage GTE7</name>
    <dbReference type="NCBI Taxonomy" id="1100814"/>
    <lineage>
        <taxon>Viruses</taxon>
        <taxon>Duplodnaviria</taxon>
        <taxon>Heunggongvirae</taxon>
        <taxon>Uroviricota</taxon>
        <taxon>Caudoviricetes</taxon>
        <taxon>Getseptimavirus</taxon>
        <taxon>Getseptimavirus GTE7</taxon>
    </lineage>
</organism>
<sequence>MTKFLERILRVKSGDVARASFPYALKLRGRHRPPCACKNLKGQACGNTARFLYLPKDGGYGGSGAFAVCNIHLQENIDEDTGWAASFIRPDKLAKEWLDGWAYNNEEDKE</sequence>
<dbReference type="Proteomes" id="UP000005878">
    <property type="component" value="Segment"/>
</dbReference>
<evidence type="ECO:0000313" key="1">
    <source>
        <dbReference type="EMBL" id="AER26613.1"/>
    </source>
</evidence>
<evidence type="ECO:0000313" key="2">
    <source>
        <dbReference type="Proteomes" id="UP000005878"/>
    </source>
</evidence>
<keyword evidence="2" id="KW-1185">Reference proteome</keyword>
<proteinExistence type="predicted"/>
<dbReference type="KEGG" id="vg:11447646"/>
<dbReference type="GeneID" id="11447646"/>
<name>G8FS63_9CAUD</name>
<protein>
    <submittedName>
        <fullName evidence="1">Uncharacterized protein</fullName>
    </submittedName>
</protein>
<accession>G8FS63</accession>
<dbReference type="EMBL" id="JN035618">
    <property type="protein sequence ID" value="AER26613.1"/>
    <property type="molecule type" value="Genomic_DNA"/>
</dbReference>